<reference evidence="1 2" key="1">
    <citation type="journal article" date="2018" name="BMC Genomics">
        <title>Whole genome sequencing and function prediction of 133 gut anaerobes isolated from chicken caecum in pure cultures.</title>
        <authorList>
            <person name="Medvecky M."/>
            <person name="Cejkova D."/>
            <person name="Polansky O."/>
            <person name="Karasova D."/>
            <person name="Kubasova T."/>
            <person name="Cizek A."/>
            <person name="Rychlik I."/>
        </authorList>
    </citation>
    <scope>NUCLEOTIDE SEQUENCE [LARGE SCALE GENOMIC DNA]</scope>
    <source>
        <strain evidence="1 2">An13</strain>
    </source>
</reference>
<dbReference type="AlphaFoldDB" id="A0A1Y4SX35"/>
<accession>A0A1Y4SX35</accession>
<gene>
    <name evidence="1" type="ORF">B5E75_09980</name>
</gene>
<dbReference type="Proteomes" id="UP000195305">
    <property type="component" value="Unassembled WGS sequence"/>
</dbReference>
<sequence length="114" mass="13897">MVSGIIDINKIADVFDEDYYIERAEELRIQLTQVTEIDEPTIETVMDIVIIIEYLSFIYKHIIKMDYDEPEWLIEYYFELKEKVKHLKQYDIYTDQLYDKEVKDIIDDIYELIV</sequence>
<name>A0A1Y4SX35_9FIRM</name>
<proteinExistence type="predicted"/>
<organism evidence="1 2">
    <name type="scientific">Massilimicrobiota timonensis</name>
    <dbReference type="NCBI Taxonomy" id="1776392"/>
    <lineage>
        <taxon>Bacteria</taxon>
        <taxon>Bacillati</taxon>
        <taxon>Bacillota</taxon>
        <taxon>Erysipelotrichia</taxon>
        <taxon>Erysipelotrichales</taxon>
        <taxon>Erysipelotrichaceae</taxon>
        <taxon>Massilimicrobiota</taxon>
    </lineage>
</organism>
<evidence type="ECO:0000313" key="1">
    <source>
        <dbReference type="EMBL" id="OUQ33521.1"/>
    </source>
</evidence>
<comment type="caution">
    <text evidence="1">The sequence shown here is derived from an EMBL/GenBank/DDBJ whole genome shotgun (WGS) entry which is preliminary data.</text>
</comment>
<dbReference type="RefSeq" id="WP_087358833.1">
    <property type="nucleotide sequence ID" value="NZ_NFLJ01000029.1"/>
</dbReference>
<protein>
    <submittedName>
        <fullName evidence="1">Uncharacterized protein</fullName>
    </submittedName>
</protein>
<evidence type="ECO:0000313" key="2">
    <source>
        <dbReference type="Proteomes" id="UP000195305"/>
    </source>
</evidence>
<dbReference type="EMBL" id="NFLJ01000029">
    <property type="protein sequence ID" value="OUQ33521.1"/>
    <property type="molecule type" value="Genomic_DNA"/>
</dbReference>
<keyword evidence="2" id="KW-1185">Reference proteome</keyword>